<protein>
    <submittedName>
        <fullName evidence="2">Uncharacterized protein</fullName>
    </submittedName>
</protein>
<evidence type="ECO:0000313" key="2">
    <source>
        <dbReference type="EMBL" id="KAG1365001.1"/>
    </source>
</evidence>
<evidence type="ECO:0000313" key="3">
    <source>
        <dbReference type="Proteomes" id="UP000797356"/>
    </source>
</evidence>
<evidence type="ECO:0000256" key="1">
    <source>
        <dbReference type="SAM" id="Coils"/>
    </source>
</evidence>
<name>A0A8K0NA84_COCNU</name>
<comment type="caution">
    <text evidence="2">The sequence shown here is derived from an EMBL/GenBank/DDBJ whole genome shotgun (WGS) entry which is preliminary data.</text>
</comment>
<accession>A0A8K0NA84</accession>
<sequence>MSKEQQPKLGHSSLGSFYLGSCSTPVDLDIAHQDHSFCAIQEEGDKDQASLDDWGVVQPLMEGCIILNIIERILKMDDQERKKKNFAIFLELDTTFLANVEVVNLHKVEASKAMEVAKEYKAEVEHLKETHSTKVGHLQVVLKREEQASAELKAALALKKERRKKTRIRLLLMIGESSNP</sequence>
<proteinExistence type="predicted"/>
<keyword evidence="1" id="KW-0175">Coiled coil</keyword>
<dbReference type="AlphaFoldDB" id="A0A8K0NA84"/>
<feature type="coiled-coil region" evidence="1">
    <location>
        <begin position="110"/>
        <end position="162"/>
    </location>
</feature>
<dbReference type="EMBL" id="CM017883">
    <property type="protein sequence ID" value="KAG1365001.1"/>
    <property type="molecule type" value="Genomic_DNA"/>
</dbReference>
<organism evidence="2 3">
    <name type="scientific">Cocos nucifera</name>
    <name type="common">Coconut palm</name>
    <dbReference type="NCBI Taxonomy" id="13894"/>
    <lineage>
        <taxon>Eukaryota</taxon>
        <taxon>Viridiplantae</taxon>
        <taxon>Streptophyta</taxon>
        <taxon>Embryophyta</taxon>
        <taxon>Tracheophyta</taxon>
        <taxon>Spermatophyta</taxon>
        <taxon>Magnoliopsida</taxon>
        <taxon>Liliopsida</taxon>
        <taxon>Arecaceae</taxon>
        <taxon>Arecoideae</taxon>
        <taxon>Cocoseae</taxon>
        <taxon>Attaleinae</taxon>
        <taxon>Cocos</taxon>
    </lineage>
</organism>
<reference evidence="2" key="2">
    <citation type="submission" date="2019-07" db="EMBL/GenBank/DDBJ databases">
        <authorList>
            <person name="Yang Y."/>
            <person name="Bocs S."/>
            <person name="Baudouin L."/>
        </authorList>
    </citation>
    <scope>NUCLEOTIDE SEQUENCE</scope>
    <source>
        <tissue evidence="2">Spear leaf of Hainan Tall coconut</tissue>
    </source>
</reference>
<reference evidence="2" key="1">
    <citation type="journal article" date="2017" name="Gigascience">
        <title>The genome draft of coconut (Cocos nucifera).</title>
        <authorList>
            <person name="Xiao Y."/>
            <person name="Xu P."/>
            <person name="Fan H."/>
            <person name="Baudouin L."/>
            <person name="Xia W."/>
            <person name="Bocs S."/>
            <person name="Xu J."/>
            <person name="Li Q."/>
            <person name="Guo A."/>
            <person name="Zhou L."/>
            <person name="Li J."/>
            <person name="Wu Y."/>
            <person name="Ma Z."/>
            <person name="Armero A."/>
            <person name="Issali A.E."/>
            <person name="Liu N."/>
            <person name="Peng M."/>
            <person name="Yang Y."/>
        </authorList>
    </citation>
    <scope>NUCLEOTIDE SEQUENCE</scope>
    <source>
        <tissue evidence="2">Spear leaf of Hainan Tall coconut</tissue>
    </source>
</reference>
<gene>
    <name evidence="2" type="ORF">COCNU_12G000010</name>
</gene>
<dbReference type="Proteomes" id="UP000797356">
    <property type="component" value="Chromosome 12"/>
</dbReference>
<keyword evidence="3" id="KW-1185">Reference proteome</keyword>